<dbReference type="Proteomes" id="UP000549617">
    <property type="component" value="Unassembled WGS sequence"/>
</dbReference>
<protein>
    <recommendedName>
        <fullName evidence="2">YlxR domain-containing protein</fullName>
    </recommendedName>
</protein>
<dbReference type="SUPFAM" id="SSF55315">
    <property type="entry name" value="L30e-like"/>
    <property type="match status" value="1"/>
</dbReference>
<dbReference type="EMBL" id="JACIJC010000001">
    <property type="protein sequence ID" value="MBB5684467.1"/>
    <property type="molecule type" value="Genomic_DNA"/>
</dbReference>
<dbReference type="InterPro" id="IPR007393">
    <property type="entry name" value="YlxR_dom"/>
</dbReference>
<name>A0A7W9ECW0_9SPHN</name>
<dbReference type="InterPro" id="IPR037465">
    <property type="entry name" value="YlxR"/>
</dbReference>
<dbReference type="Gene3D" id="3.30.1330.30">
    <property type="match status" value="1"/>
</dbReference>
<accession>A0A7W9ECW0</accession>
<feature type="domain" description="YlxR" evidence="2">
    <location>
        <begin position="28"/>
        <end position="92"/>
    </location>
</feature>
<feature type="region of interest" description="Disordered" evidence="1">
    <location>
        <begin position="1"/>
        <end position="27"/>
    </location>
</feature>
<evidence type="ECO:0000259" key="2">
    <source>
        <dbReference type="Pfam" id="PF04296"/>
    </source>
</evidence>
<feature type="region of interest" description="Disordered" evidence="1">
    <location>
        <begin position="231"/>
        <end position="257"/>
    </location>
</feature>
<sequence length="257" mass="27044">MRNPPNETLKDQPSTLAQAGKESSENTRRCILSGEKDVRAGLIRLAVGPDGVVAPDVRARAPGRGAWIGVDKPTLDEAIAKGKLKGALARAFKTGDVTAPADLSTRIGDALRQDALNRLGLESRSGTLLTGSEKIDAAARKGEVKMLMHANDAGIDGNRKLDQAWRVGRDSEGSGAQGMVLPVGRTILSLALGRENVVHIAIIDRGAADRVSLAIARWQDFMGSVADAEPCANGAQGSSAHQAHSLNIEDEGFESSR</sequence>
<dbReference type="SUPFAM" id="SSF64376">
    <property type="entry name" value="YlxR-like"/>
    <property type="match status" value="1"/>
</dbReference>
<dbReference type="Gene3D" id="3.30.1230.10">
    <property type="entry name" value="YlxR-like"/>
    <property type="match status" value="1"/>
</dbReference>
<feature type="compositionally biased region" description="Acidic residues" evidence="1">
    <location>
        <begin position="248"/>
        <end position="257"/>
    </location>
</feature>
<dbReference type="AlphaFoldDB" id="A0A7W9ECW0"/>
<dbReference type="InterPro" id="IPR029064">
    <property type="entry name" value="Ribosomal_eL30-like_sf"/>
</dbReference>
<comment type="caution">
    <text evidence="3">The sequence shown here is derived from an EMBL/GenBank/DDBJ whole genome shotgun (WGS) entry which is preliminary data.</text>
</comment>
<organism evidence="3 4">
    <name type="scientific">Sphingobium boeckii</name>
    <dbReference type="NCBI Taxonomy" id="1082345"/>
    <lineage>
        <taxon>Bacteria</taxon>
        <taxon>Pseudomonadati</taxon>
        <taxon>Pseudomonadota</taxon>
        <taxon>Alphaproteobacteria</taxon>
        <taxon>Sphingomonadales</taxon>
        <taxon>Sphingomonadaceae</taxon>
        <taxon>Sphingobium</taxon>
    </lineage>
</organism>
<proteinExistence type="predicted"/>
<evidence type="ECO:0000313" key="3">
    <source>
        <dbReference type="EMBL" id="MBB5684467.1"/>
    </source>
</evidence>
<dbReference type="Pfam" id="PF04296">
    <property type="entry name" value="YlxR"/>
    <property type="match status" value="1"/>
</dbReference>
<gene>
    <name evidence="3" type="ORF">FHS49_000458</name>
</gene>
<evidence type="ECO:0000313" key="4">
    <source>
        <dbReference type="Proteomes" id="UP000549617"/>
    </source>
</evidence>
<reference evidence="3 4" key="1">
    <citation type="submission" date="2020-08" db="EMBL/GenBank/DDBJ databases">
        <title>Genomic Encyclopedia of Type Strains, Phase IV (KMG-IV): sequencing the most valuable type-strain genomes for metagenomic binning, comparative biology and taxonomic classification.</title>
        <authorList>
            <person name="Goeker M."/>
        </authorList>
    </citation>
    <scope>NUCLEOTIDE SEQUENCE [LARGE SCALE GENOMIC DNA]</scope>
    <source>
        <strain evidence="3 4">DSM 25079</strain>
    </source>
</reference>
<feature type="compositionally biased region" description="Polar residues" evidence="1">
    <location>
        <begin position="235"/>
        <end position="245"/>
    </location>
</feature>
<evidence type="ECO:0000256" key="1">
    <source>
        <dbReference type="SAM" id="MobiDB-lite"/>
    </source>
</evidence>
<dbReference type="InterPro" id="IPR035931">
    <property type="entry name" value="YlxR-like_sf"/>
</dbReference>
<dbReference type="PANTHER" id="PTHR34215:SF1">
    <property type="entry name" value="YLXR DOMAIN-CONTAINING PROTEIN"/>
    <property type="match status" value="1"/>
</dbReference>
<dbReference type="PANTHER" id="PTHR34215">
    <property type="entry name" value="BLL0784 PROTEIN"/>
    <property type="match status" value="1"/>
</dbReference>
<dbReference type="RefSeq" id="WP_425502654.1">
    <property type="nucleotide sequence ID" value="NZ_JACIJC010000001.1"/>
</dbReference>
<keyword evidence="4" id="KW-1185">Reference proteome</keyword>